<keyword evidence="6" id="KW-0539">Nucleus</keyword>
<evidence type="ECO:0000256" key="6">
    <source>
        <dbReference type="ARBA" id="ARBA00023242"/>
    </source>
</evidence>
<evidence type="ECO:0000259" key="7">
    <source>
        <dbReference type="PROSITE" id="PS50090"/>
    </source>
</evidence>
<keyword evidence="3" id="KW-0805">Transcription regulation</keyword>
<feature type="domain" description="Myb-like" evidence="7">
    <location>
        <begin position="9"/>
        <end position="62"/>
    </location>
</feature>
<dbReference type="GO" id="GO:0000976">
    <property type="term" value="F:transcription cis-regulatory region binding"/>
    <property type="evidence" value="ECO:0007669"/>
    <property type="project" value="UniProtKB-ARBA"/>
</dbReference>
<feature type="domain" description="Myb-like" evidence="7">
    <location>
        <begin position="63"/>
        <end position="113"/>
    </location>
</feature>
<dbReference type="InterPro" id="IPR009057">
    <property type="entry name" value="Homeodomain-like_sf"/>
</dbReference>
<dbReference type="FunFam" id="1.10.10.60:FF:000015">
    <property type="entry name" value="Transcription factor RAX3"/>
    <property type="match status" value="1"/>
</dbReference>
<dbReference type="InterPro" id="IPR017930">
    <property type="entry name" value="Myb_dom"/>
</dbReference>
<keyword evidence="2" id="KW-0677">Repeat</keyword>
<dbReference type="InterPro" id="IPR001005">
    <property type="entry name" value="SANT/Myb"/>
</dbReference>
<dbReference type="CDD" id="cd00167">
    <property type="entry name" value="SANT"/>
    <property type="match status" value="2"/>
</dbReference>
<evidence type="ECO:0000256" key="3">
    <source>
        <dbReference type="ARBA" id="ARBA00023015"/>
    </source>
</evidence>
<dbReference type="Pfam" id="PF00249">
    <property type="entry name" value="Myb_DNA-binding"/>
    <property type="match status" value="2"/>
</dbReference>
<gene>
    <name evidence="9" type="ORF">OLEA9_A090503</name>
</gene>
<protein>
    <submittedName>
        <fullName evidence="9">Myb-related Zm38-like</fullName>
    </submittedName>
</protein>
<dbReference type="SUPFAM" id="SSF46689">
    <property type="entry name" value="Homeodomain-like"/>
    <property type="match status" value="1"/>
</dbReference>
<dbReference type="OrthoDB" id="2143914at2759"/>
<dbReference type="Gramene" id="OE9A090503T1">
    <property type="protein sequence ID" value="OE9A090503C1"/>
    <property type="gene ID" value="OE9A090503"/>
</dbReference>
<dbReference type="PROSITE" id="PS51294">
    <property type="entry name" value="HTH_MYB"/>
    <property type="match status" value="2"/>
</dbReference>
<dbReference type="PANTHER" id="PTHR10641">
    <property type="entry name" value="MYB FAMILY TRANSCRIPTION FACTOR"/>
    <property type="match status" value="1"/>
</dbReference>
<dbReference type="Gene3D" id="1.10.10.60">
    <property type="entry name" value="Homeodomain-like"/>
    <property type="match status" value="2"/>
</dbReference>
<evidence type="ECO:0000256" key="4">
    <source>
        <dbReference type="ARBA" id="ARBA00023125"/>
    </source>
</evidence>
<comment type="subcellular location">
    <subcellularLocation>
        <location evidence="1">Nucleus</location>
    </subcellularLocation>
</comment>
<dbReference type="EMBL" id="CACTIH010005443">
    <property type="protein sequence ID" value="CAA2992922.1"/>
    <property type="molecule type" value="Genomic_DNA"/>
</dbReference>
<proteinExistence type="predicted"/>
<evidence type="ECO:0000313" key="10">
    <source>
        <dbReference type="Proteomes" id="UP000594638"/>
    </source>
</evidence>
<name>A0A8S0SJA5_OLEEU</name>
<keyword evidence="5" id="KW-0804">Transcription</keyword>
<organism evidence="9 10">
    <name type="scientific">Olea europaea subsp. europaea</name>
    <dbReference type="NCBI Taxonomy" id="158383"/>
    <lineage>
        <taxon>Eukaryota</taxon>
        <taxon>Viridiplantae</taxon>
        <taxon>Streptophyta</taxon>
        <taxon>Embryophyta</taxon>
        <taxon>Tracheophyta</taxon>
        <taxon>Spermatophyta</taxon>
        <taxon>Magnoliopsida</taxon>
        <taxon>eudicotyledons</taxon>
        <taxon>Gunneridae</taxon>
        <taxon>Pentapetalae</taxon>
        <taxon>asterids</taxon>
        <taxon>lamiids</taxon>
        <taxon>Lamiales</taxon>
        <taxon>Oleaceae</taxon>
        <taxon>Oleeae</taxon>
        <taxon>Olea</taxon>
    </lineage>
</organism>
<dbReference type="FunFam" id="1.10.10.60:FF:000394">
    <property type="entry name" value="MYB transcription factor"/>
    <property type="match status" value="1"/>
</dbReference>
<evidence type="ECO:0000256" key="1">
    <source>
        <dbReference type="ARBA" id="ARBA00004123"/>
    </source>
</evidence>
<feature type="domain" description="HTH myb-type" evidence="8">
    <location>
        <begin position="63"/>
        <end position="117"/>
    </location>
</feature>
<dbReference type="AlphaFoldDB" id="A0A8S0SJA5"/>
<sequence length="286" mass="32024">MGRKPCCEKKGLKKGPWTADEDKKLVEYITNNGSHGGWCSLPKLAGLLRCGKSCRLRWTNYLRPDIIRGPFSSEEEKLVIELHGILGNRWAAIASQLPGRTDNEIKNLWNTHLKKRVLKVGIDPQTHRHPLTSNGLVERCPASPSTLHMIQWESVRLEAEARLSRETLFGKSDSDYFLRLWNSEVGEAFQKFDKGNKTACQYSVSTSSTNHGSISGTTTEMCLIRTGSSVDADCKNSEGYADDVVLPKSDSMNSNEIEDSSESVLQFLLDFPSNNDSYSLNRAFFN</sequence>
<dbReference type="PROSITE" id="PS50090">
    <property type="entry name" value="MYB_LIKE"/>
    <property type="match status" value="2"/>
</dbReference>
<accession>A0A8S0SJA5</accession>
<keyword evidence="4" id="KW-0238">DNA-binding</keyword>
<dbReference type="PANTHER" id="PTHR10641:SF622">
    <property type="entry name" value="TRANSCRIPTION FACTOR MYB17"/>
    <property type="match status" value="1"/>
</dbReference>
<evidence type="ECO:0000256" key="2">
    <source>
        <dbReference type="ARBA" id="ARBA00022737"/>
    </source>
</evidence>
<dbReference type="InterPro" id="IPR015495">
    <property type="entry name" value="Myb_TF_plants"/>
</dbReference>
<reference evidence="9 10" key="1">
    <citation type="submission" date="2019-12" db="EMBL/GenBank/DDBJ databases">
        <authorList>
            <person name="Alioto T."/>
            <person name="Alioto T."/>
            <person name="Gomez Garrido J."/>
        </authorList>
    </citation>
    <scope>NUCLEOTIDE SEQUENCE [LARGE SCALE GENOMIC DNA]</scope>
</reference>
<dbReference type="GO" id="GO:0005634">
    <property type="term" value="C:nucleus"/>
    <property type="evidence" value="ECO:0007669"/>
    <property type="project" value="UniProtKB-SubCell"/>
</dbReference>
<comment type="caution">
    <text evidence="9">The sequence shown here is derived from an EMBL/GenBank/DDBJ whole genome shotgun (WGS) entry which is preliminary data.</text>
</comment>
<feature type="domain" description="HTH myb-type" evidence="8">
    <location>
        <begin position="9"/>
        <end position="62"/>
    </location>
</feature>
<evidence type="ECO:0000313" key="9">
    <source>
        <dbReference type="EMBL" id="CAA2992922.1"/>
    </source>
</evidence>
<dbReference type="Proteomes" id="UP000594638">
    <property type="component" value="Unassembled WGS sequence"/>
</dbReference>
<evidence type="ECO:0000259" key="8">
    <source>
        <dbReference type="PROSITE" id="PS51294"/>
    </source>
</evidence>
<keyword evidence="10" id="KW-1185">Reference proteome</keyword>
<dbReference type="SMART" id="SM00717">
    <property type="entry name" value="SANT"/>
    <property type="match status" value="2"/>
</dbReference>
<evidence type="ECO:0000256" key="5">
    <source>
        <dbReference type="ARBA" id="ARBA00023163"/>
    </source>
</evidence>